<evidence type="ECO:0000313" key="2">
    <source>
        <dbReference type="Proteomes" id="UP001381693"/>
    </source>
</evidence>
<dbReference type="EMBL" id="JAXCGZ010000618">
    <property type="protein sequence ID" value="KAK7085739.1"/>
    <property type="molecule type" value="Genomic_DNA"/>
</dbReference>
<dbReference type="Gene3D" id="2.10.25.10">
    <property type="entry name" value="Laminin"/>
    <property type="match status" value="1"/>
</dbReference>
<dbReference type="SUPFAM" id="SSF57196">
    <property type="entry name" value="EGF/Laminin"/>
    <property type="match status" value="1"/>
</dbReference>
<gene>
    <name evidence="1" type="ORF">SK128_012852</name>
</gene>
<organism evidence="1 2">
    <name type="scientific">Halocaridina rubra</name>
    <name type="common">Hawaiian red shrimp</name>
    <dbReference type="NCBI Taxonomy" id="373956"/>
    <lineage>
        <taxon>Eukaryota</taxon>
        <taxon>Metazoa</taxon>
        <taxon>Ecdysozoa</taxon>
        <taxon>Arthropoda</taxon>
        <taxon>Crustacea</taxon>
        <taxon>Multicrustacea</taxon>
        <taxon>Malacostraca</taxon>
        <taxon>Eumalacostraca</taxon>
        <taxon>Eucarida</taxon>
        <taxon>Decapoda</taxon>
        <taxon>Pleocyemata</taxon>
        <taxon>Caridea</taxon>
        <taxon>Atyoidea</taxon>
        <taxon>Atyidae</taxon>
        <taxon>Halocaridina</taxon>
    </lineage>
</organism>
<feature type="non-terminal residue" evidence="1">
    <location>
        <position position="1"/>
    </location>
</feature>
<accession>A0AAN8XTV4</accession>
<dbReference type="Pfam" id="PF14670">
    <property type="entry name" value="FXa_inhibition"/>
    <property type="match status" value="1"/>
</dbReference>
<protein>
    <submittedName>
        <fullName evidence="1">Uncharacterized protein</fullName>
    </submittedName>
</protein>
<reference evidence="1 2" key="1">
    <citation type="submission" date="2023-11" db="EMBL/GenBank/DDBJ databases">
        <title>Halocaridina rubra genome assembly.</title>
        <authorList>
            <person name="Smith C."/>
        </authorList>
    </citation>
    <scope>NUCLEOTIDE SEQUENCE [LARGE SCALE GENOMIC DNA]</scope>
    <source>
        <strain evidence="1">EP-1</strain>
        <tissue evidence="1">Whole</tissue>
    </source>
</reference>
<sequence length="66" mass="7012">TPMTVHVYHSYRQPNGTNYCTPLNGLCTHLCLPAPQTSPSASKITCACPNGLVLMSDGLTCESEGE</sequence>
<comment type="caution">
    <text evidence="1">The sequence shown here is derived from an EMBL/GenBank/DDBJ whole genome shotgun (WGS) entry which is preliminary data.</text>
</comment>
<name>A0AAN8XTV4_HALRR</name>
<dbReference type="Proteomes" id="UP001381693">
    <property type="component" value="Unassembled WGS sequence"/>
</dbReference>
<keyword evidence="2" id="KW-1185">Reference proteome</keyword>
<evidence type="ECO:0000313" key="1">
    <source>
        <dbReference type="EMBL" id="KAK7085739.1"/>
    </source>
</evidence>
<proteinExistence type="predicted"/>
<dbReference type="AlphaFoldDB" id="A0AAN8XTV4"/>